<feature type="compositionally biased region" description="Pro residues" evidence="4">
    <location>
        <begin position="18"/>
        <end position="30"/>
    </location>
</feature>
<keyword evidence="7" id="KW-1185">Reference proteome</keyword>
<dbReference type="RefSeq" id="WP_182842472.1">
    <property type="nucleotide sequence ID" value="NZ_BAAALP010000027.1"/>
</dbReference>
<keyword evidence="5" id="KW-0732">Signal</keyword>
<evidence type="ECO:0000256" key="1">
    <source>
        <dbReference type="ARBA" id="ARBA00022801"/>
    </source>
</evidence>
<protein>
    <submittedName>
        <fullName evidence="6">Dienelactone hydrolase</fullName>
    </submittedName>
</protein>
<name>A0A7W3LKU6_ACTNM</name>
<evidence type="ECO:0000256" key="3">
    <source>
        <dbReference type="ARBA" id="ARBA00023098"/>
    </source>
</evidence>
<dbReference type="AlphaFoldDB" id="A0A7W3LKU6"/>
<evidence type="ECO:0000256" key="5">
    <source>
        <dbReference type="SAM" id="SignalP"/>
    </source>
</evidence>
<comment type="caution">
    <text evidence="6">The sequence shown here is derived from an EMBL/GenBank/DDBJ whole genome shotgun (WGS) entry which is preliminary data.</text>
</comment>
<dbReference type="InterPro" id="IPR029058">
    <property type="entry name" value="AB_hydrolase_fold"/>
</dbReference>
<proteinExistence type="predicted"/>
<feature type="chain" id="PRO_5030827279" evidence="5">
    <location>
        <begin position="22"/>
        <end position="374"/>
    </location>
</feature>
<dbReference type="EMBL" id="JACJIA010000002">
    <property type="protein sequence ID" value="MBA8949987.1"/>
    <property type="molecule type" value="Genomic_DNA"/>
</dbReference>
<organism evidence="6 7">
    <name type="scientific">Actinomadura namibiensis</name>
    <dbReference type="NCBI Taxonomy" id="182080"/>
    <lineage>
        <taxon>Bacteria</taxon>
        <taxon>Bacillati</taxon>
        <taxon>Actinomycetota</taxon>
        <taxon>Actinomycetes</taxon>
        <taxon>Streptosporangiales</taxon>
        <taxon>Thermomonosporaceae</taxon>
        <taxon>Actinomadura</taxon>
    </lineage>
</organism>
<sequence>MKSMLIAGAIALAFPTAPAPATPPAPPPAPALALPAPTGGHAVGRSDVHLVDPGRPDPWVSGRPRELMVSLWYPARRAPGRTAPYVTPQESALVLKGYPQTRDLPPDTLARTRTHARADAPALGRRRGWPLVIMSPGMSLPRATLTSLAEDLASRGYVVAGIGHAYEAVATTFPDGRTVPMEAGRGGMTEEVGAKVARVRAADTAFVLDRLERARRWNRLIDERRIAMAGHSVGGQSAAHLLPVNDRIDAAVNLDGSYNPKTPARPVTKPFMMIGNPRQQPVTGGDPKSWDLFWPHVTGDRKRWLTVTGADHMSFVDYAVLAPRLGMPAYPMDGERSLKITREYLAAFLDTHLKGRHRTLLDGPSAKYPEVRFW</sequence>
<feature type="region of interest" description="Disordered" evidence="4">
    <location>
        <begin position="18"/>
        <end position="40"/>
    </location>
</feature>
<dbReference type="GO" id="GO:0016042">
    <property type="term" value="P:lipid catabolic process"/>
    <property type="evidence" value="ECO:0007669"/>
    <property type="project" value="UniProtKB-KW"/>
</dbReference>
<evidence type="ECO:0000256" key="2">
    <source>
        <dbReference type="ARBA" id="ARBA00022963"/>
    </source>
</evidence>
<evidence type="ECO:0000256" key="4">
    <source>
        <dbReference type="SAM" id="MobiDB-lite"/>
    </source>
</evidence>
<feature type="signal peptide" evidence="5">
    <location>
        <begin position="1"/>
        <end position="21"/>
    </location>
</feature>
<dbReference type="PANTHER" id="PTHR10272">
    <property type="entry name" value="PLATELET-ACTIVATING FACTOR ACETYLHYDROLASE"/>
    <property type="match status" value="1"/>
</dbReference>
<evidence type="ECO:0000313" key="7">
    <source>
        <dbReference type="Proteomes" id="UP000572680"/>
    </source>
</evidence>
<gene>
    <name evidence="6" type="ORF">HNR61_001600</name>
</gene>
<keyword evidence="1 6" id="KW-0378">Hydrolase</keyword>
<evidence type="ECO:0000313" key="6">
    <source>
        <dbReference type="EMBL" id="MBA8949987.1"/>
    </source>
</evidence>
<dbReference type="PANTHER" id="PTHR10272:SF0">
    <property type="entry name" value="PLATELET-ACTIVATING FACTOR ACETYLHYDROLASE"/>
    <property type="match status" value="1"/>
</dbReference>
<accession>A0A7W3LKU6</accession>
<dbReference type="Proteomes" id="UP000572680">
    <property type="component" value="Unassembled WGS sequence"/>
</dbReference>
<dbReference type="GO" id="GO:0003847">
    <property type="term" value="F:1-alkyl-2-acetylglycerophosphocholine esterase activity"/>
    <property type="evidence" value="ECO:0007669"/>
    <property type="project" value="TreeGrafter"/>
</dbReference>
<keyword evidence="3" id="KW-0443">Lipid metabolism</keyword>
<reference evidence="6 7" key="1">
    <citation type="submission" date="2020-08" db="EMBL/GenBank/DDBJ databases">
        <title>Genomic Encyclopedia of Type Strains, Phase IV (KMG-IV): sequencing the most valuable type-strain genomes for metagenomic binning, comparative biology and taxonomic classification.</title>
        <authorList>
            <person name="Goeker M."/>
        </authorList>
    </citation>
    <scope>NUCLEOTIDE SEQUENCE [LARGE SCALE GENOMIC DNA]</scope>
    <source>
        <strain evidence="6 7">DSM 44197</strain>
    </source>
</reference>
<dbReference type="SUPFAM" id="SSF53474">
    <property type="entry name" value="alpha/beta-Hydrolases"/>
    <property type="match status" value="1"/>
</dbReference>
<dbReference type="Gene3D" id="3.40.50.1820">
    <property type="entry name" value="alpha/beta hydrolase"/>
    <property type="match status" value="1"/>
</dbReference>
<keyword evidence="2" id="KW-0442">Lipid degradation</keyword>
<dbReference type="Pfam" id="PF03403">
    <property type="entry name" value="PAF-AH_p_II"/>
    <property type="match status" value="2"/>
</dbReference>
<feature type="compositionally biased region" description="Low complexity" evidence="4">
    <location>
        <begin position="31"/>
        <end position="40"/>
    </location>
</feature>